<keyword evidence="10" id="KW-1185">Reference proteome</keyword>
<dbReference type="InterPro" id="IPR043502">
    <property type="entry name" value="DNA/RNA_pol_sf"/>
</dbReference>
<name>A0A1H8L908_9RHOB</name>
<dbReference type="InterPro" id="IPR043128">
    <property type="entry name" value="Rev_trsase/Diguanyl_cyclase"/>
</dbReference>
<evidence type="ECO:0000259" key="7">
    <source>
        <dbReference type="Pfam" id="PF00817"/>
    </source>
</evidence>
<keyword evidence="4" id="KW-0227">DNA damage</keyword>
<evidence type="ECO:0000313" key="9">
    <source>
        <dbReference type="EMBL" id="SEO01615.1"/>
    </source>
</evidence>
<dbReference type="EMBL" id="FODS01000001">
    <property type="protein sequence ID" value="SEO01615.1"/>
    <property type="molecule type" value="Genomic_DNA"/>
</dbReference>
<dbReference type="SUPFAM" id="SSF56672">
    <property type="entry name" value="DNA/RNA polymerases"/>
    <property type="match status" value="1"/>
</dbReference>
<dbReference type="Pfam" id="PF00817">
    <property type="entry name" value="IMS"/>
    <property type="match status" value="1"/>
</dbReference>
<dbReference type="EC" id="2.7.7.7" evidence="3"/>
<comment type="catalytic activity">
    <reaction evidence="6">
        <text>DNA(n) + a 2'-deoxyribonucleoside 5'-triphosphate = DNA(n+1) + diphosphate</text>
        <dbReference type="Rhea" id="RHEA:22508"/>
        <dbReference type="Rhea" id="RHEA-COMP:17339"/>
        <dbReference type="Rhea" id="RHEA-COMP:17340"/>
        <dbReference type="ChEBI" id="CHEBI:33019"/>
        <dbReference type="ChEBI" id="CHEBI:61560"/>
        <dbReference type="ChEBI" id="CHEBI:173112"/>
        <dbReference type="EC" id="2.7.7.7"/>
    </reaction>
</comment>
<dbReference type="PANTHER" id="PTHR35369:SF2">
    <property type="entry name" value="BLR3025 PROTEIN"/>
    <property type="match status" value="1"/>
</dbReference>
<protein>
    <recommendedName>
        <fullName evidence="3">DNA-directed DNA polymerase</fullName>
        <ecNumber evidence="3">2.7.7.7</ecNumber>
    </recommendedName>
</protein>
<dbReference type="Pfam" id="PF11799">
    <property type="entry name" value="IMS_C"/>
    <property type="match status" value="1"/>
</dbReference>
<evidence type="ECO:0000256" key="5">
    <source>
        <dbReference type="ARBA" id="ARBA00025589"/>
    </source>
</evidence>
<feature type="domain" description="UmuC" evidence="7">
    <location>
        <begin position="30"/>
        <end position="153"/>
    </location>
</feature>
<dbReference type="STRING" id="569882.SAMN04490248_10141"/>
<dbReference type="InterPro" id="IPR001126">
    <property type="entry name" value="UmuC"/>
</dbReference>
<evidence type="ECO:0000259" key="8">
    <source>
        <dbReference type="Pfam" id="PF11799"/>
    </source>
</evidence>
<accession>A0A1H8L908</accession>
<dbReference type="PANTHER" id="PTHR35369">
    <property type="entry name" value="BLR3025 PROTEIN-RELATED"/>
    <property type="match status" value="1"/>
</dbReference>
<dbReference type="InterPro" id="IPR017961">
    <property type="entry name" value="DNA_pol_Y-fam_little_finger"/>
</dbReference>
<evidence type="ECO:0000313" key="10">
    <source>
        <dbReference type="Proteomes" id="UP000198893"/>
    </source>
</evidence>
<evidence type="ECO:0000256" key="6">
    <source>
        <dbReference type="ARBA" id="ARBA00049244"/>
    </source>
</evidence>
<feature type="domain" description="DNA polymerase Y-family little finger" evidence="8">
    <location>
        <begin position="241"/>
        <end position="344"/>
    </location>
</feature>
<dbReference type="OrthoDB" id="9788640at2"/>
<dbReference type="Proteomes" id="UP000198893">
    <property type="component" value="Unassembled WGS sequence"/>
</dbReference>
<dbReference type="Gene3D" id="3.30.70.270">
    <property type="match status" value="1"/>
</dbReference>
<dbReference type="AlphaFoldDB" id="A0A1H8L908"/>
<dbReference type="InterPro" id="IPR050356">
    <property type="entry name" value="SulA_CellDiv_inhibitor"/>
</dbReference>
<evidence type="ECO:0000256" key="1">
    <source>
        <dbReference type="ARBA" id="ARBA00010945"/>
    </source>
</evidence>
<comment type="similarity">
    <text evidence="1">Belongs to the DNA polymerase type-Y family.</text>
</comment>
<dbReference type="GO" id="GO:0003684">
    <property type="term" value="F:damaged DNA binding"/>
    <property type="evidence" value="ECO:0007669"/>
    <property type="project" value="InterPro"/>
</dbReference>
<evidence type="ECO:0000256" key="3">
    <source>
        <dbReference type="ARBA" id="ARBA00012417"/>
    </source>
</evidence>
<dbReference type="GO" id="GO:0006281">
    <property type="term" value="P:DNA repair"/>
    <property type="evidence" value="ECO:0007669"/>
    <property type="project" value="InterPro"/>
</dbReference>
<proteinExistence type="inferred from homology"/>
<reference evidence="9 10" key="1">
    <citation type="submission" date="2016-10" db="EMBL/GenBank/DDBJ databases">
        <authorList>
            <person name="de Groot N.N."/>
        </authorList>
    </citation>
    <scope>NUCLEOTIDE SEQUENCE [LARGE SCALE GENOMIC DNA]</scope>
    <source>
        <strain evidence="9 10">DSM 27842</strain>
    </source>
</reference>
<evidence type="ECO:0000256" key="4">
    <source>
        <dbReference type="ARBA" id="ARBA00022763"/>
    </source>
</evidence>
<organism evidence="9 10">
    <name type="scientific">Salinihabitans flavidus</name>
    <dbReference type="NCBI Taxonomy" id="569882"/>
    <lineage>
        <taxon>Bacteria</taxon>
        <taxon>Pseudomonadati</taxon>
        <taxon>Pseudomonadota</taxon>
        <taxon>Alphaproteobacteria</taxon>
        <taxon>Rhodobacterales</taxon>
        <taxon>Roseobacteraceae</taxon>
        <taxon>Salinihabitans</taxon>
    </lineage>
</organism>
<comment type="function">
    <text evidence="5">Poorly processive, error-prone DNA polymerase involved in untargeted mutagenesis. Copies undamaged DNA at stalled replication forks, which arise in vivo from mismatched or misaligned primer ends. These misaligned primers can be extended by PolIV. Exhibits no 3'-5' exonuclease (proofreading) activity. May be involved in translesional synthesis, in conjunction with the beta clamp from PolIII.</text>
</comment>
<gene>
    <name evidence="9" type="ORF">SAMN04490248_10141</name>
</gene>
<evidence type="ECO:0000256" key="2">
    <source>
        <dbReference type="ARBA" id="ARBA00011245"/>
    </source>
</evidence>
<dbReference type="RefSeq" id="WP_093114616.1">
    <property type="nucleotide sequence ID" value="NZ_FODS01000001.1"/>
</dbReference>
<dbReference type="Gene3D" id="3.40.1170.60">
    <property type="match status" value="1"/>
</dbReference>
<comment type="subunit">
    <text evidence="2">Monomer.</text>
</comment>
<sequence length="492" mass="54693">MFDGMRRRIVSMWFPRLASDRSLRGRPVDAPFALTLKEENANRIYCLNPQAEKQGLHRGMNVADARAFCPELESRPASPADDRAFLHVLCRWATRYCPWVGIEGADGLVLDITGAAHLFGGEAGMLCDMRQRLARAGITARIGLADTRGAAWALAHFAEGRAGPGDAVAALRPLPVAALRLEEKTVTALERLGLRRIGDLEDAARAPLGRRFGPDLLMRLDQAFGRRAEQISPLRAPPHYGVRMGLPEPIGLCDDVMAGAARLLDRLCETLTRHEAGARVLCLTLRRVDGQAQQVELRLAAPMRDPARILPLFERGVSGVDAGFGIDQMRLSVTRAEPLPVEQMSHSAPARSGRLEDLITRIGTRIGLDNIQRLLPADSHIPERAFIVAAAAFSRPGGGWAAPRPRPLRLFAPEPIAGTGSRPPERFRWRRMPLTTARAIGPERIAPEWWLEDENWRAGLRDYWRVETRQGRRLWLFHTPQNPGWFVQGEFV</sequence>
<dbReference type="CDD" id="cd03468">
    <property type="entry name" value="PolY_like"/>
    <property type="match status" value="1"/>
</dbReference>